<dbReference type="OMA" id="HFSGAYQ"/>
<evidence type="ECO:0000256" key="1">
    <source>
        <dbReference type="SAM" id="MobiDB-lite"/>
    </source>
</evidence>
<protein>
    <submittedName>
        <fullName evidence="2">Uncharacterized protein</fullName>
    </submittedName>
</protein>
<dbReference type="Ensembl" id="ENSOANT00000067474.1">
    <property type="protein sequence ID" value="ENSOANP00000037038.1"/>
    <property type="gene ID" value="ENSOANG00000043660.1"/>
</dbReference>
<accession>A0A6I8N828</accession>
<evidence type="ECO:0000313" key="2">
    <source>
        <dbReference type="Ensembl" id="ENSOANP00000037038.1"/>
    </source>
</evidence>
<feature type="region of interest" description="Disordered" evidence="1">
    <location>
        <begin position="1"/>
        <end position="25"/>
    </location>
</feature>
<dbReference type="GeneTree" id="ENSGT00960000188973"/>
<proteinExistence type="predicted"/>
<reference evidence="2" key="2">
    <citation type="submission" date="2025-09" db="UniProtKB">
        <authorList>
            <consortium name="Ensembl"/>
        </authorList>
    </citation>
    <scope>IDENTIFICATION</scope>
    <source>
        <strain evidence="2">Glennie</strain>
    </source>
</reference>
<organism evidence="2 3">
    <name type="scientific">Ornithorhynchus anatinus</name>
    <name type="common">Duckbill platypus</name>
    <dbReference type="NCBI Taxonomy" id="9258"/>
    <lineage>
        <taxon>Eukaryota</taxon>
        <taxon>Metazoa</taxon>
        <taxon>Chordata</taxon>
        <taxon>Craniata</taxon>
        <taxon>Vertebrata</taxon>
        <taxon>Euteleostomi</taxon>
        <taxon>Mammalia</taxon>
        <taxon>Monotremata</taxon>
        <taxon>Ornithorhynchidae</taxon>
        <taxon>Ornithorhynchus</taxon>
    </lineage>
</organism>
<dbReference type="PANTHER" id="PTHR35822:SF1">
    <property type="entry name" value="SPERMATOGENESIS-ASSOCIATED PROTEIN 45"/>
    <property type="match status" value="1"/>
</dbReference>
<keyword evidence="3" id="KW-1185">Reference proteome</keyword>
<name>A0A6I8N828_ORNAN</name>
<dbReference type="AlphaFoldDB" id="A0A6I8N828"/>
<evidence type="ECO:0000313" key="3">
    <source>
        <dbReference type="Proteomes" id="UP000002279"/>
    </source>
</evidence>
<dbReference type="InterPro" id="IPR038806">
    <property type="entry name" value="SPATA45"/>
</dbReference>
<sequence>MASEKLNTLDKMSEGDKKSINGLNAVHESPSMVEVKDAAIWQRPQKRHFPQAYQCTITTVIKEPIPNSDRSSWIEFTHHKEKRHFPQKSKSEFKRLFQRKKPKPDQKGFRLATMENFPNKGTRSP</sequence>
<dbReference type="PANTHER" id="PTHR35822">
    <property type="entry name" value="SPERMATOGENESIS-ASSOCIATED PROTEIN 45"/>
    <property type="match status" value="1"/>
</dbReference>
<dbReference type="Bgee" id="ENSOANG00000043660">
    <property type="expression patterns" value="Expressed in testis and 5 other cell types or tissues"/>
</dbReference>
<feature type="region of interest" description="Disordered" evidence="1">
    <location>
        <begin position="80"/>
        <end position="125"/>
    </location>
</feature>
<feature type="compositionally biased region" description="Basic and acidic residues" evidence="1">
    <location>
        <begin position="7"/>
        <end position="19"/>
    </location>
</feature>
<reference evidence="2" key="1">
    <citation type="submission" date="2025-08" db="UniProtKB">
        <authorList>
            <consortium name="Ensembl"/>
        </authorList>
    </citation>
    <scope>IDENTIFICATION</scope>
    <source>
        <strain evidence="2">Glennie</strain>
    </source>
</reference>
<dbReference type="Proteomes" id="UP000002279">
    <property type="component" value="Unplaced"/>
</dbReference>
<dbReference type="InParanoid" id="A0A6I8N828"/>